<gene>
    <name evidence="3" type="ORF">PFLUV_G00016310</name>
</gene>
<dbReference type="GO" id="GO:0000045">
    <property type="term" value="P:autophagosome assembly"/>
    <property type="evidence" value="ECO:0007669"/>
    <property type="project" value="InterPro"/>
</dbReference>
<evidence type="ECO:0000259" key="2">
    <source>
        <dbReference type="Pfam" id="PF08614"/>
    </source>
</evidence>
<dbReference type="GO" id="GO:0043495">
    <property type="term" value="F:protein-membrane adaptor activity"/>
    <property type="evidence" value="ECO:0007669"/>
    <property type="project" value="TreeGrafter"/>
</dbReference>
<proteinExistence type="predicted"/>
<accession>A0A6A5FN30</accession>
<dbReference type="GO" id="GO:0000421">
    <property type="term" value="C:autophagosome membrane"/>
    <property type="evidence" value="ECO:0007669"/>
    <property type="project" value="TreeGrafter"/>
</dbReference>
<evidence type="ECO:0000256" key="1">
    <source>
        <dbReference type="SAM" id="MobiDB-lite"/>
    </source>
</evidence>
<feature type="domain" description="Autophagy-related protein 16" evidence="2">
    <location>
        <begin position="13"/>
        <end position="126"/>
    </location>
</feature>
<sequence>MAERRVECTWKRHISEQLKLRDRVQRQAFEEIIHQYNRLLEKSDLQAVLSERYQTDKYDVQRGHEAGSGTDSSRSDALQQEMSQMRIRHQEELTELHKKRGELAQSVIELNNQIQMKDKEIQSNQASEVVRS</sequence>
<reference evidence="3 4" key="1">
    <citation type="submission" date="2019-06" db="EMBL/GenBank/DDBJ databases">
        <title>A chromosome-scale genome assembly of the European perch, Perca fluviatilis.</title>
        <authorList>
            <person name="Roques C."/>
            <person name="Zahm M."/>
            <person name="Cabau C."/>
            <person name="Klopp C."/>
            <person name="Bouchez O."/>
            <person name="Donnadieu C."/>
            <person name="Kuhl H."/>
            <person name="Gislard M."/>
            <person name="Guendouz S."/>
            <person name="Journot L."/>
            <person name="Haffray P."/>
            <person name="Bestin A."/>
            <person name="Morvezen R."/>
            <person name="Feron R."/>
            <person name="Wen M."/>
            <person name="Jouanno E."/>
            <person name="Herpin A."/>
            <person name="Schartl M."/>
            <person name="Postlethwait J."/>
            <person name="Schaerlinger B."/>
            <person name="Chardard D."/>
            <person name="Lecocq T."/>
            <person name="Poncet C."/>
            <person name="Jaffrelo L."/>
            <person name="Lampietro C."/>
            <person name="Guiguen Y."/>
        </authorList>
    </citation>
    <scope>NUCLEOTIDE SEQUENCE [LARGE SCALE GENOMIC DNA]</scope>
    <source>
        <tissue evidence="3">Blood</tissue>
    </source>
</reference>
<feature type="compositionally biased region" description="Polar residues" evidence="1">
    <location>
        <begin position="69"/>
        <end position="82"/>
    </location>
</feature>
<dbReference type="InterPro" id="IPR045160">
    <property type="entry name" value="ATG16"/>
</dbReference>
<organism evidence="3 4">
    <name type="scientific">Perca fluviatilis</name>
    <name type="common">European perch</name>
    <dbReference type="NCBI Taxonomy" id="8168"/>
    <lineage>
        <taxon>Eukaryota</taxon>
        <taxon>Metazoa</taxon>
        <taxon>Chordata</taxon>
        <taxon>Craniata</taxon>
        <taxon>Vertebrata</taxon>
        <taxon>Euteleostomi</taxon>
        <taxon>Actinopterygii</taxon>
        <taxon>Neopterygii</taxon>
        <taxon>Teleostei</taxon>
        <taxon>Neoteleostei</taxon>
        <taxon>Acanthomorphata</taxon>
        <taxon>Eupercaria</taxon>
        <taxon>Perciformes</taxon>
        <taxon>Percoidei</taxon>
        <taxon>Percidae</taxon>
        <taxon>Percinae</taxon>
        <taxon>Perca</taxon>
    </lineage>
</organism>
<comment type="caution">
    <text evidence="3">The sequence shown here is derived from an EMBL/GenBank/DDBJ whole genome shotgun (WGS) entry which is preliminary data.</text>
</comment>
<dbReference type="Proteomes" id="UP000465112">
    <property type="component" value="Chromosome 2"/>
</dbReference>
<dbReference type="GO" id="GO:0034045">
    <property type="term" value="C:phagophore assembly site membrane"/>
    <property type="evidence" value="ECO:0007669"/>
    <property type="project" value="TreeGrafter"/>
</dbReference>
<dbReference type="InterPro" id="IPR013923">
    <property type="entry name" value="Autophagy-rel_prot_16_dom"/>
</dbReference>
<name>A0A6A5FN30_PERFL</name>
<feature type="region of interest" description="Disordered" evidence="1">
    <location>
        <begin position="57"/>
        <end position="82"/>
    </location>
</feature>
<dbReference type="GO" id="GO:0034274">
    <property type="term" value="C:Atg12-Atg5-Atg16 complex"/>
    <property type="evidence" value="ECO:0007669"/>
    <property type="project" value="TreeGrafter"/>
</dbReference>
<dbReference type="PANTHER" id="PTHR19878:SF6">
    <property type="entry name" value="AUTOPHAGY-RELATED PROTEIN 16-1"/>
    <property type="match status" value="1"/>
</dbReference>
<keyword evidence="4" id="KW-1185">Reference proteome</keyword>
<dbReference type="Pfam" id="PF08614">
    <property type="entry name" value="ATG16"/>
    <property type="match status" value="1"/>
</dbReference>
<dbReference type="EMBL" id="VHII01000002">
    <property type="protein sequence ID" value="KAF1393475.1"/>
    <property type="molecule type" value="Genomic_DNA"/>
</dbReference>
<evidence type="ECO:0000313" key="3">
    <source>
        <dbReference type="EMBL" id="KAF1393475.1"/>
    </source>
</evidence>
<protein>
    <recommendedName>
        <fullName evidence="2">Autophagy-related protein 16 domain-containing protein</fullName>
    </recommendedName>
</protein>
<evidence type="ECO:0000313" key="4">
    <source>
        <dbReference type="Proteomes" id="UP000465112"/>
    </source>
</evidence>
<dbReference type="AlphaFoldDB" id="A0A6A5FN30"/>
<dbReference type="PANTHER" id="PTHR19878">
    <property type="entry name" value="AUTOPHAGY PROTEIN 16-LIKE"/>
    <property type="match status" value="1"/>
</dbReference>